<evidence type="ECO:0000313" key="1">
    <source>
        <dbReference type="EMBL" id="CEK83528.1"/>
    </source>
</evidence>
<sequence>MTLSDKTVFEKKKKKKYVEINSAAPCIQNSRLVIQPCEQTLEHILQDYPEYDILSQNMIY</sequence>
<gene>
    <name evidence="1" type="primary">ORF137525</name>
</gene>
<protein>
    <submittedName>
        <fullName evidence="1">Uncharacterized protein</fullName>
    </submittedName>
</protein>
<dbReference type="EMBL" id="HACG01036663">
    <property type="protein sequence ID" value="CEK83528.1"/>
    <property type="molecule type" value="Transcribed_RNA"/>
</dbReference>
<reference evidence="1" key="1">
    <citation type="submission" date="2014-12" db="EMBL/GenBank/DDBJ databases">
        <title>Insight into the proteome of Arion vulgaris.</title>
        <authorList>
            <person name="Aradska J."/>
            <person name="Bulat T."/>
            <person name="Smidak R."/>
            <person name="Sarate P."/>
            <person name="Gangsoo J."/>
            <person name="Sialana F."/>
            <person name="Bilban M."/>
            <person name="Lubec G."/>
        </authorList>
    </citation>
    <scope>NUCLEOTIDE SEQUENCE</scope>
    <source>
        <tissue evidence="1">Skin</tissue>
    </source>
</reference>
<proteinExistence type="predicted"/>
<name>A0A0B7ARP0_9EUPU</name>
<organism evidence="1">
    <name type="scientific">Arion vulgaris</name>
    <dbReference type="NCBI Taxonomy" id="1028688"/>
    <lineage>
        <taxon>Eukaryota</taxon>
        <taxon>Metazoa</taxon>
        <taxon>Spiralia</taxon>
        <taxon>Lophotrochozoa</taxon>
        <taxon>Mollusca</taxon>
        <taxon>Gastropoda</taxon>
        <taxon>Heterobranchia</taxon>
        <taxon>Euthyneura</taxon>
        <taxon>Panpulmonata</taxon>
        <taxon>Eupulmonata</taxon>
        <taxon>Stylommatophora</taxon>
        <taxon>Helicina</taxon>
        <taxon>Arionoidea</taxon>
        <taxon>Arionidae</taxon>
        <taxon>Arion</taxon>
    </lineage>
</organism>
<accession>A0A0B7ARP0</accession>
<dbReference type="AlphaFoldDB" id="A0A0B7ARP0"/>